<dbReference type="InterPro" id="IPR001005">
    <property type="entry name" value="SANT/Myb"/>
</dbReference>
<feature type="domain" description="HTH myb-type" evidence="6">
    <location>
        <begin position="1051"/>
        <end position="1104"/>
    </location>
</feature>
<name>A0A9P6MTM0_9FUNG</name>
<feature type="compositionally biased region" description="Polar residues" evidence="3">
    <location>
        <begin position="261"/>
        <end position="281"/>
    </location>
</feature>
<feature type="domain" description="Myb-like" evidence="4">
    <location>
        <begin position="1056"/>
        <end position="1100"/>
    </location>
</feature>
<accession>A0A9P6MTM0</accession>
<evidence type="ECO:0000256" key="2">
    <source>
        <dbReference type="SAM" id="Coils"/>
    </source>
</evidence>
<feature type="region of interest" description="Disordered" evidence="3">
    <location>
        <begin position="994"/>
        <end position="1021"/>
    </location>
</feature>
<dbReference type="InterPro" id="IPR009057">
    <property type="entry name" value="Homeodomain-like_sf"/>
</dbReference>
<dbReference type="EMBL" id="JAAAID010001029">
    <property type="protein sequence ID" value="KAG0012148.1"/>
    <property type="molecule type" value="Genomic_DNA"/>
</dbReference>
<feature type="region of interest" description="Disordered" evidence="3">
    <location>
        <begin position="206"/>
        <end position="298"/>
    </location>
</feature>
<dbReference type="PROSITE" id="PS51294">
    <property type="entry name" value="HTH_MYB"/>
    <property type="match status" value="1"/>
</dbReference>
<dbReference type="Gene3D" id="1.10.10.60">
    <property type="entry name" value="Homeodomain-like"/>
    <property type="match status" value="3"/>
</dbReference>
<feature type="region of interest" description="Disordered" evidence="3">
    <location>
        <begin position="681"/>
        <end position="705"/>
    </location>
</feature>
<feature type="compositionally biased region" description="Polar residues" evidence="3">
    <location>
        <begin position="816"/>
        <end position="838"/>
    </location>
</feature>
<dbReference type="PROSITE" id="PS50090">
    <property type="entry name" value="MYB_LIKE"/>
    <property type="match status" value="4"/>
</dbReference>
<keyword evidence="8" id="KW-1185">Reference proteome</keyword>
<dbReference type="Pfam" id="PF13921">
    <property type="entry name" value="Myb_DNA-bind_6"/>
    <property type="match status" value="1"/>
</dbReference>
<feature type="compositionally biased region" description="Polar residues" evidence="3">
    <location>
        <begin position="225"/>
        <end position="234"/>
    </location>
</feature>
<feature type="domain" description="C2H2-type" evidence="5">
    <location>
        <begin position="114"/>
        <end position="137"/>
    </location>
</feature>
<feature type="coiled-coil region" evidence="2">
    <location>
        <begin position="533"/>
        <end position="578"/>
    </location>
</feature>
<dbReference type="PANTHER" id="PTHR21354:SF0">
    <property type="entry name" value="ZINC FINGER PROTEIN 511"/>
    <property type="match status" value="1"/>
</dbReference>
<dbReference type="SMART" id="SM00355">
    <property type="entry name" value="ZnF_C2H2"/>
    <property type="match status" value="3"/>
</dbReference>
<keyword evidence="1" id="KW-0862">Zinc</keyword>
<feature type="region of interest" description="Disordered" evidence="3">
    <location>
        <begin position="383"/>
        <end position="414"/>
    </location>
</feature>
<dbReference type="AlphaFoldDB" id="A0A9P6MTM0"/>
<feature type="compositionally biased region" description="Low complexity" evidence="3">
    <location>
        <begin position="389"/>
        <end position="403"/>
    </location>
</feature>
<keyword evidence="1" id="KW-0479">Metal-binding</keyword>
<evidence type="ECO:0000313" key="7">
    <source>
        <dbReference type="EMBL" id="KAG0012148.1"/>
    </source>
</evidence>
<evidence type="ECO:0000259" key="6">
    <source>
        <dbReference type="PROSITE" id="PS51294"/>
    </source>
</evidence>
<dbReference type="GO" id="GO:0008270">
    <property type="term" value="F:zinc ion binding"/>
    <property type="evidence" value="ECO:0007669"/>
    <property type="project" value="UniProtKB-KW"/>
</dbReference>
<evidence type="ECO:0000259" key="5">
    <source>
        <dbReference type="PROSITE" id="PS50157"/>
    </source>
</evidence>
<feature type="compositionally biased region" description="Low complexity" evidence="3">
    <location>
        <begin position="999"/>
        <end position="1012"/>
    </location>
</feature>
<feature type="domain" description="Myb-like" evidence="4">
    <location>
        <begin position="622"/>
        <end position="667"/>
    </location>
</feature>
<dbReference type="SUPFAM" id="SSF46689">
    <property type="entry name" value="Homeodomain-like"/>
    <property type="match status" value="3"/>
</dbReference>
<sequence length="1118" mass="128226">MEIDQRANNANPNGTGDTFSVTASPLDEHLGSTFPKKRPLLQDDPFFQEGVYEYKAAWLRLEDENAYIPDMVEDGETHTRLTQPQTCHYDQCHGERTFSNAAAYEHHYETNHRHICLNCKKAFPGEKWLELHLREIHDILIKIKREQGEKTYRCFVDGCDRLCSAPDKRRRHLIDKHQYPKSFNFNIVVTGIIPFGERMKQLQREKALWKSREEGRQKAHHGHSDGSQLTNNQRQKQRLSEGRQGADDPGAMEIEPAPKSTVATKLTSPHKNNNRGGSSKSGPGAPESRSALGLPPKKNVFKQYRSQETGQQHTRSSAILNDAMETGTVPAPKSFETTSTNDTSREQKDKLDMDIDFLQQSMARLMIPRSNASLRNDAQSRLLSHEPVTSSTTLSNASNTINNGTTSEAPEPIATNVKKTRKRLKLDWSPEDDDLLLELRTVQNKKWLEIGQRLNREPATCMNRFESTLNPALRDFWTPDRDKKLDELITSSKSWPDIAQILGVHRLACMERWRQLGLKELAQVDMITPEGGRNKQKEKARQRQDLLQHLEIQQRINAQEQLKKMREMTANLKDVQQVDKDHDRLSWNSLLRDDERYSHYRSWKKKTRLDAYSQLYLMNPGWSAKEETILIQHVLKHGLDKWDLVAKEGLKGRVTAAQCRTCWKNLDMPVVTLMNNPDVNQQQQQAQLGDSATPADTPESTISPSGKQVNNITDRVFNCEEESAWTKDQQIQFWHLWNQHGQDWRSIAKAMGGNASMASCKKYFADITEQFRHSSGGGQKDESQVQERIKTLARTITQDFKRLPRRQSFSDGGESGATTGATRSGNKSGNKSLASDKTSAPASSSSRAPAFVWDKELSVRLQAIIRQAYKSRAIHLDEINWIWVSRRVHSDATSRICKNHWKYLHDPNQAVWKHDDIKRLEEGVRLLGPKKLTQIRDHFLPHMSKDDITRHWFRISDKATIIDEEEYYRLLGAIGDIMGDTTITTTSSSITTVNSVVDGESSGQQTSQTESGENSDDRQTHHWTEVEKRMGPGWKKLPCKRVWESSFQYLIRHTHWTSNEDTMLLRMVQFVGRDDWFTVSKAMQLGKSPWQCRLRWCQLLDPVDLDSGDLFVKGEKYC</sequence>
<dbReference type="PANTHER" id="PTHR21354">
    <property type="entry name" value="ZINC FINGER PROTEIN 511"/>
    <property type="match status" value="1"/>
</dbReference>
<feature type="domain" description="Myb-like" evidence="4">
    <location>
        <begin position="420"/>
        <end position="469"/>
    </location>
</feature>
<reference evidence="7" key="1">
    <citation type="journal article" date="2020" name="Fungal Divers.">
        <title>Resolving the Mortierellaceae phylogeny through synthesis of multi-gene phylogenetics and phylogenomics.</title>
        <authorList>
            <person name="Vandepol N."/>
            <person name="Liber J."/>
            <person name="Desiro A."/>
            <person name="Na H."/>
            <person name="Kennedy M."/>
            <person name="Barry K."/>
            <person name="Grigoriev I.V."/>
            <person name="Miller A.N."/>
            <person name="O'Donnell K."/>
            <person name="Stajich J.E."/>
            <person name="Bonito G."/>
        </authorList>
    </citation>
    <scope>NUCLEOTIDE SEQUENCE</scope>
    <source>
        <strain evidence="7">NRRL 2769</strain>
    </source>
</reference>
<feature type="compositionally biased region" description="Basic and acidic residues" evidence="3">
    <location>
        <begin position="206"/>
        <end position="217"/>
    </location>
</feature>
<evidence type="ECO:0000256" key="3">
    <source>
        <dbReference type="SAM" id="MobiDB-lite"/>
    </source>
</evidence>
<dbReference type="InterPro" id="IPR013087">
    <property type="entry name" value="Znf_C2H2_type"/>
</dbReference>
<dbReference type="InterPro" id="IPR039258">
    <property type="entry name" value="ZNF511"/>
</dbReference>
<evidence type="ECO:0008006" key="9">
    <source>
        <dbReference type="Google" id="ProtNLM"/>
    </source>
</evidence>
<feature type="compositionally biased region" description="Polar residues" evidence="3">
    <location>
        <begin position="1"/>
        <end position="23"/>
    </location>
</feature>
<feature type="domain" description="Myb-like" evidence="4">
    <location>
        <begin position="474"/>
        <end position="517"/>
    </location>
</feature>
<feature type="region of interest" description="Disordered" evidence="3">
    <location>
        <begin position="803"/>
        <end position="845"/>
    </location>
</feature>
<dbReference type="PROSITE" id="PS00028">
    <property type="entry name" value="ZINC_FINGER_C2H2_1"/>
    <property type="match status" value="1"/>
</dbReference>
<feature type="region of interest" description="Disordered" evidence="3">
    <location>
        <begin position="324"/>
        <end position="349"/>
    </location>
</feature>
<keyword evidence="1" id="KW-0863">Zinc-finger</keyword>
<dbReference type="PROSITE" id="PS50157">
    <property type="entry name" value="ZINC_FINGER_C2H2_2"/>
    <property type="match status" value="1"/>
</dbReference>
<gene>
    <name evidence="7" type="ORF">BGZ80_000163</name>
</gene>
<evidence type="ECO:0000256" key="1">
    <source>
        <dbReference type="PROSITE-ProRule" id="PRU00042"/>
    </source>
</evidence>
<feature type="region of interest" description="Disordered" evidence="3">
    <location>
        <begin position="1"/>
        <end position="24"/>
    </location>
</feature>
<evidence type="ECO:0000259" key="4">
    <source>
        <dbReference type="PROSITE" id="PS50090"/>
    </source>
</evidence>
<proteinExistence type="predicted"/>
<dbReference type="Pfam" id="PF00249">
    <property type="entry name" value="Myb_DNA-binding"/>
    <property type="match status" value="2"/>
</dbReference>
<organism evidence="7 8">
    <name type="scientific">Entomortierella chlamydospora</name>
    <dbReference type="NCBI Taxonomy" id="101097"/>
    <lineage>
        <taxon>Eukaryota</taxon>
        <taxon>Fungi</taxon>
        <taxon>Fungi incertae sedis</taxon>
        <taxon>Mucoromycota</taxon>
        <taxon>Mortierellomycotina</taxon>
        <taxon>Mortierellomycetes</taxon>
        <taxon>Mortierellales</taxon>
        <taxon>Mortierellaceae</taxon>
        <taxon>Entomortierella</taxon>
    </lineage>
</organism>
<dbReference type="InterPro" id="IPR017930">
    <property type="entry name" value="Myb_dom"/>
</dbReference>
<keyword evidence="2" id="KW-0175">Coiled coil</keyword>
<dbReference type="Proteomes" id="UP000703661">
    <property type="component" value="Unassembled WGS sequence"/>
</dbReference>
<comment type="caution">
    <text evidence="7">The sequence shown here is derived from an EMBL/GenBank/DDBJ whole genome shotgun (WGS) entry which is preliminary data.</text>
</comment>
<protein>
    <recommendedName>
        <fullName evidence="9">Myb transcription factor</fullName>
    </recommendedName>
</protein>
<evidence type="ECO:0000313" key="8">
    <source>
        <dbReference type="Proteomes" id="UP000703661"/>
    </source>
</evidence>
<dbReference type="SMART" id="SM00717">
    <property type="entry name" value="SANT"/>
    <property type="match status" value="5"/>
</dbReference>
<dbReference type="CDD" id="cd00167">
    <property type="entry name" value="SANT"/>
    <property type="match status" value="2"/>
</dbReference>